<evidence type="ECO:0000313" key="4">
    <source>
        <dbReference type="EMBL" id="RXH93823.1"/>
    </source>
</evidence>
<dbReference type="PANTHER" id="PTHR13068:SF133">
    <property type="entry name" value="MITOCHONDRIAL TRANSCRIPTION TERMINATION FACTOR FAMILY PROTEIN"/>
    <property type="match status" value="1"/>
</dbReference>
<dbReference type="GO" id="GO:0006353">
    <property type="term" value="P:DNA-templated transcription termination"/>
    <property type="evidence" value="ECO:0007669"/>
    <property type="project" value="UniProtKB-KW"/>
</dbReference>
<comment type="similarity">
    <text evidence="1">Belongs to the mTERF family.</text>
</comment>
<dbReference type="Pfam" id="PF02536">
    <property type="entry name" value="mTERF"/>
    <property type="match status" value="2"/>
</dbReference>
<dbReference type="AlphaFoldDB" id="A0A498JJ79"/>
<keyword evidence="2" id="KW-0806">Transcription termination</keyword>
<dbReference type="PANTHER" id="PTHR13068">
    <property type="entry name" value="CGI-12 PROTEIN-RELATED"/>
    <property type="match status" value="1"/>
</dbReference>
<reference evidence="4 5" key="1">
    <citation type="submission" date="2018-10" db="EMBL/GenBank/DDBJ databases">
        <title>A high-quality apple genome assembly.</title>
        <authorList>
            <person name="Hu J."/>
        </authorList>
    </citation>
    <scope>NUCLEOTIDE SEQUENCE [LARGE SCALE GENOMIC DNA]</scope>
    <source>
        <strain evidence="5">cv. HFTH1</strain>
        <tissue evidence="4">Young leaf</tissue>
    </source>
</reference>
<dbReference type="Gene3D" id="1.25.70.10">
    <property type="entry name" value="Transcription termination factor 3, mitochondrial"/>
    <property type="match status" value="1"/>
</dbReference>
<accession>A0A498JJ79</accession>
<keyword evidence="2" id="KW-0805">Transcription regulation</keyword>
<keyword evidence="5" id="KW-1185">Reference proteome</keyword>
<dbReference type="InterPro" id="IPR003690">
    <property type="entry name" value="MTERF"/>
</dbReference>
<dbReference type="FunFam" id="1.25.70.10:FF:000001">
    <property type="entry name" value="Mitochondrial transcription termination factor-like"/>
    <property type="match status" value="1"/>
</dbReference>
<dbReference type="GO" id="GO:0003676">
    <property type="term" value="F:nucleic acid binding"/>
    <property type="evidence" value="ECO:0007669"/>
    <property type="project" value="InterPro"/>
</dbReference>
<evidence type="ECO:0000256" key="1">
    <source>
        <dbReference type="ARBA" id="ARBA00007692"/>
    </source>
</evidence>
<proteinExistence type="inferred from homology"/>
<keyword evidence="3" id="KW-0809">Transit peptide</keyword>
<comment type="caution">
    <text evidence="4">The sequence shown here is derived from an EMBL/GenBank/DDBJ whole genome shotgun (WGS) entry which is preliminary data.</text>
</comment>
<dbReference type="EMBL" id="RDQH01000333">
    <property type="protein sequence ID" value="RXH93823.1"/>
    <property type="molecule type" value="Genomic_DNA"/>
</dbReference>
<keyword evidence="2" id="KW-0804">Transcription</keyword>
<gene>
    <name evidence="4" type="ORF">DVH24_015890</name>
</gene>
<evidence type="ECO:0000256" key="3">
    <source>
        <dbReference type="ARBA" id="ARBA00022946"/>
    </source>
</evidence>
<dbReference type="Proteomes" id="UP000290289">
    <property type="component" value="Chromosome 7"/>
</dbReference>
<organism evidence="4 5">
    <name type="scientific">Malus domestica</name>
    <name type="common">Apple</name>
    <name type="synonym">Pyrus malus</name>
    <dbReference type="NCBI Taxonomy" id="3750"/>
    <lineage>
        <taxon>Eukaryota</taxon>
        <taxon>Viridiplantae</taxon>
        <taxon>Streptophyta</taxon>
        <taxon>Embryophyta</taxon>
        <taxon>Tracheophyta</taxon>
        <taxon>Spermatophyta</taxon>
        <taxon>Magnoliopsida</taxon>
        <taxon>eudicotyledons</taxon>
        <taxon>Gunneridae</taxon>
        <taxon>Pentapetalae</taxon>
        <taxon>rosids</taxon>
        <taxon>fabids</taxon>
        <taxon>Rosales</taxon>
        <taxon>Rosaceae</taxon>
        <taxon>Amygdaloideae</taxon>
        <taxon>Maleae</taxon>
        <taxon>Malus</taxon>
    </lineage>
</organism>
<protein>
    <submittedName>
        <fullName evidence="4">Uncharacterized protein</fullName>
    </submittedName>
</protein>
<sequence length="391" mass="44142">MISLCNLKSLRLGFSIFSSTFASKDLKPSHIPLQIQLLCRNFSSEISHNHHGFTVSYLINSCGLSPENAISASKTIKLQSPERADSVLALLGSHGFSQTQISKLVRSRPRFLLADPDQTLLPKLEFFSSIGVSREDVARIVAYSPNLLVLSLRKRTVPTYEFLRSMLSEKNAASVVKRGTWIFLEGHSKNVEPNIGILRESGMPQSCISLLLARFPRELMWKTEKFGEVVDVVKQMGFNLEKSTSAVAISTLCGHNGKSRWDQNLEAYKRWGWSEDDVLSAFRRFPQCMTKSEKKIAQVMELLVNKMGWPSRMIAKYPVIMGLSLEKRIIPRCKVVKVLLLKGLVNIENLSLSFVLKPVEKKFLKSFVTRYLHQVPQIASVYHGNVDIQDV</sequence>
<dbReference type="SMART" id="SM00733">
    <property type="entry name" value="Mterf"/>
    <property type="match status" value="6"/>
</dbReference>
<evidence type="ECO:0000256" key="2">
    <source>
        <dbReference type="ARBA" id="ARBA00022472"/>
    </source>
</evidence>
<dbReference type="InterPro" id="IPR038538">
    <property type="entry name" value="MTERF_sf"/>
</dbReference>
<evidence type="ECO:0000313" key="5">
    <source>
        <dbReference type="Proteomes" id="UP000290289"/>
    </source>
</evidence>
<name>A0A498JJ79_MALDO</name>